<dbReference type="InterPro" id="IPR005653">
    <property type="entry name" value="OstA-like_N"/>
</dbReference>
<dbReference type="OrthoDB" id="5453241at2"/>
<feature type="domain" description="Organic solvent tolerance-like N-terminal" evidence="5">
    <location>
        <begin position="28"/>
        <end position="144"/>
    </location>
</feature>
<dbReference type="STRING" id="206665.SAMN04488516_10191"/>
<dbReference type="GO" id="GO:0009279">
    <property type="term" value="C:cell outer membrane"/>
    <property type="evidence" value="ECO:0007669"/>
    <property type="project" value="TreeGrafter"/>
</dbReference>
<feature type="signal peptide" evidence="4">
    <location>
        <begin position="1"/>
        <end position="20"/>
    </location>
</feature>
<keyword evidence="2 4" id="KW-0732">Signal</keyword>
<dbReference type="GO" id="GO:0015920">
    <property type="term" value="P:lipopolysaccharide transport"/>
    <property type="evidence" value="ECO:0007669"/>
    <property type="project" value="InterPro"/>
</dbReference>
<dbReference type="RefSeq" id="WP_092061695.1">
    <property type="nucleotide sequence ID" value="NZ_FNIN01000001.1"/>
</dbReference>
<dbReference type="GO" id="GO:0017089">
    <property type="term" value="F:glycolipid transfer activity"/>
    <property type="evidence" value="ECO:0007669"/>
    <property type="project" value="TreeGrafter"/>
</dbReference>
<dbReference type="Gene3D" id="2.60.450.10">
    <property type="entry name" value="Lipopolysaccharide (LPS) transport protein A like domain"/>
    <property type="match status" value="1"/>
</dbReference>
<dbReference type="GO" id="GO:0001530">
    <property type="term" value="F:lipopolysaccharide binding"/>
    <property type="evidence" value="ECO:0007669"/>
    <property type="project" value="InterPro"/>
</dbReference>
<name>A0A1G9ZM56_9BACT</name>
<dbReference type="AlphaFoldDB" id="A0A1G9ZM56"/>
<evidence type="ECO:0000313" key="7">
    <source>
        <dbReference type="Proteomes" id="UP000199602"/>
    </source>
</evidence>
<dbReference type="InterPro" id="IPR052037">
    <property type="entry name" value="LPS_export_LptA"/>
</dbReference>
<evidence type="ECO:0000256" key="1">
    <source>
        <dbReference type="ARBA" id="ARBA00022448"/>
    </source>
</evidence>
<dbReference type="Pfam" id="PF03968">
    <property type="entry name" value="LptD_N"/>
    <property type="match status" value="1"/>
</dbReference>
<proteinExistence type="predicted"/>
<dbReference type="PANTHER" id="PTHR36504:SF1">
    <property type="entry name" value="LIPOPOLYSACCHARIDE EXPORT SYSTEM PROTEIN LPTA"/>
    <property type="match status" value="1"/>
</dbReference>
<dbReference type="InterPro" id="IPR014340">
    <property type="entry name" value="LptA"/>
</dbReference>
<evidence type="ECO:0000256" key="4">
    <source>
        <dbReference type="SAM" id="SignalP"/>
    </source>
</evidence>
<organism evidence="6 7">
    <name type="scientific">Desulfonauticus submarinus</name>
    <dbReference type="NCBI Taxonomy" id="206665"/>
    <lineage>
        <taxon>Bacteria</taxon>
        <taxon>Pseudomonadati</taxon>
        <taxon>Thermodesulfobacteriota</taxon>
        <taxon>Desulfovibrionia</taxon>
        <taxon>Desulfovibrionales</taxon>
        <taxon>Desulfonauticaceae</taxon>
        <taxon>Desulfonauticus</taxon>
    </lineage>
</organism>
<evidence type="ECO:0000256" key="3">
    <source>
        <dbReference type="ARBA" id="ARBA00022764"/>
    </source>
</evidence>
<feature type="chain" id="PRO_5011793361" evidence="4">
    <location>
        <begin position="21"/>
        <end position="172"/>
    </location>
</feature>
<evidence type="ECO:0000256" key="2">
    <source>
        <dbReference type="ARBA" id="ARBA00022729"/>
    </source>
</evidence>
<evidence type="ECO:0000259" key="5">
    <source>
        <dbReference type="Pfam" id="PF03968"/>
    </source>
</evidence>
<dbReference type="NCBIfam" id="TIGR03002">
    <property type="entry name" value="outer_YhbN_LptA"/>
    <property type="match status" value="1"/>
</dbReference>
<evidence type="ECO:0000313" key="6">
    <source>
        <dbReference type="EMBL" id="SDN22449.1"/>
    </source>
</evidence>
<sequence length="172" mass="19910">MRTICNILMFFLMFQAICWAETNKEPIKIDSDKMVYKKEKNIVEFVGNVHVVQGKLNLWADKIDVYLKGNTNKVSLDLANSAQKQKIEKIIARNNVKIQQEDKFAICGKAVYWPASQKIVLELEPKLRQKKNEIKGEKIVFYLNNSSVEVLGSKKKRVEAIFFQDLKDKKGE</sequence>
<keyword evidence="7" id="KW-1185">Reference proteome</keyword>
<keyword evidence="1" id="KW-0813">Transport</keyword>
<dbReference type="GO" id="GO:0030288">
    <property type="term" value="C:outer membrane-bounded periplasmic space"/>
    <property type="evidence" value="ECO:0007669"/>
    <property type="project" value="TreeGrafter"/>
</dbReference>
<dbReference type="Proteomes" id="UP000199602">
    <property type="component" value="Unassembled WGS sequence"/>
</dbReference>
<dbReference type="EMBL" id="FNIN01000001">
    <property type="protein sequence ID" value="SDN22449.1"/>
    <property type="molecule type" value="Genomic_DNA"/>
</dbReference>
<gene>
    <name evidence="6" type="ORF">SAMN04488516_10191</name>
</gene>
<protein>
    <submittedName>
        <fullName evidence="6">OstA-like protein</fullName>
    </submittedName>
</protein>
<dbReference type="PANTHER" id="PTHR36504">
    <property type="entry name" value="LIPOPOLYSACCHARIDE EXPORT SYSTEM PROTEIN LPTA"/>
    <property type="match status" value="1"/>
</dbReference>
<keyword evidence="3" id="KW-0574">Periplasm</keyword>
<reference evidence="6 7" key="1">
    <citation type="submission" date="2016-10" db="EMBL/GenBank/DDBJ databases">
        <authorList>
            <person name="de Groot N.N."/>
        </authorList>
    </citation>
    <scope>NUCLEOTIDE SEQUENCE [LARGE SCALE GENOMIC DNA]</scope>
    <source>
        <strain evidence="6 7">DSM 15269</strain>
    </source>
</reference>
<accession>A0A1G9ZM56</accession>